<protein>
    <submittedName>
        <fullName evidence="1">Uncharacterized protein</fullName>
    </submittedName>
</protein>
<proteinExistence type="predicted"/>
<evidence type="ECO:0000313" key="1">
    <source>
        <dbReference type="EMBL" id="GMN38094.1"/>
    </source>
</evidence>
<keyword evidence="2" id="KW-1185">Reference proteome</keyword>
<dbReference type="AlphaFoldDB" id="A0AA88DGF2"/>
<comment type="caution">
    <text evidence="1">The sequence shown here is derived from an EMBL/GenBank/DDBJ whole genome shotgun (WGS) entry which is preliminary data.</text>
</comment>
<dbReference type="Gramene" id="FCD_00006987-RA">
    <property type="protein sequence ID" value="FCD_00006987-RA:cds"/>
    <property type="gene ID" value="FCD_00006987"/>
</dbReference>
<gene>
    <name evidence="1" type="ORF">TIFTF001_007340</name>
</gene>
<accession>A0AA88DGF2</accession>
<dbReference type="Proteomes" id="UP001187192">
    <property type="component" value="Unassembled WGS sequence"/>
</dbReference>
<organism evidence="1 2">
    <name type="scientific">Ficus carica</name>
    <name type="common">Common fig</name>
    <dbReference type="NCBI Taxonomy" id="3494"/>
    <lineage>
        <taxon>Eukaryota</taxon>
        <taxon>Viridiplantae</taxon>
        <taxon>Streptophyta</taxon>
        <taxon>Embryophyta</taxon>
        <taxon>Tracheophyta</taxon>
        <taxon>Spermatophyta</taxon>
        <taxon>Magnoliopsida</taxon>
        <taxon>eudicotyledons</taxon>
        <taxon>Gunneridae</taxon>
        <taxon>Pentapetalae</taxon>
        <taxon>rosids</taxon>
        <taxon>fabids</taxon>
        <taxon>Rosales</taxon>
        <taxon>Moraceae</taxon>
        <taxon>Ficeae</taxon>
        <taxon>Ficus</taxon>
    </lineage>
</organism>
<dbReference type="EMBL" id="BTGU01000007">
    <property type="protein sequence ID" value="GMN38094.1"/>
    <property type="molecule type" value="Genomic_DNA"/>
</dbReference>
<sequence>MLAIVWKSTVSNGRWMTALAASRALARQQAYVLGGSNSG</sequence>
<evidence type="ECO:0000313" key="2">
    <source>
        <dbReference type="Proteomes" id="UP001187192"/>
    </source>
</evidence>
<name>A0AA88DGF2_FICCA</name>
<reference evidence="1" key="1">
    <citation type="submission" date="2023-07" db="EMBL/GenBank/DDBJ databases">
        <title>draft genome sequence of fig (Ficus carica).</title>
        <authorList>
            <person name="Takahashi T."/>
            <person name="Nishimura K."/>
        </authorList>
    </citation>
    <scope>NUCLEOTIDE SEQUENCE</scope>
</reference>